<feature type="region of interest" description="Disordered" evidence="1">
    <location>
        <begin position="25"/>
        <end position="55"/>
    </location>
</feature>
<feature type="compositionally biased region" description="Polar residues" evidence="1">
    <location>
        <begin position="46"/>
        <end position="55"/>
    </location>
</feature>
<accession>A0A151QZ33</accession>
<gene>
    <name evidence="2" type="ORF">KK1_043454</name>
</gene>
<evidence type="ECO:0000313" key="2">
    <source>
        <dbReference type="EMBL" id="KYP35512.1"/>
    </source>
</evidence>
<dbReference type="Proteomes" id="UP000075243">
    <property type="component" value="Unassembled WGS sequence"/>
</dbReference>
<proteinExistence type="predicted"/>
<evidence type="ECO:0000256" key="1">
    <source>
        <dbReference type="SAM" id="MobiDB-lite"/>
    </source>
</evidence>
<sequence>MEINVAVPLTPQEIQEVAAKFANQDPLLPKPLDNNMNQERSDGCGASSSLGSKIS</sequence>
<dbReference type="AlphaFoldDB" id="A0A151QZ33"/>
<dbReference type="Gramene" id="C.cajan_43280.t">
    <property type="protein sequence ID" value="C.cajan_43280.t.cds1"/>
    <property type="gene ID" value="C.cajan_43280"/>
</dbReference>
<reference evidence="2" key="1">
    <citation type="journal article" date="2012" name="Nat. Biotechnol.">
        <title>Draft genome sequence of pigeonpea (Cajanus cajan), an orphan legume crop of resource-poor farmers.</title>
        <authorList>
            <person name="Varshney R.K."/>
            <person name="Chen W."/>
            <person name="Li Y."/>
            <person name="Bharti A.K."/>
            <person name="Saxena R.K."/>
            <person name="Schlueter J.A."/>
            <person name="Donoghue M.T."/>
            <person name="Azam S."/>
            <person name="Fan G."/>
            <person name="Whaley A.M."/>
            <person name="Farmer A.D."/>
            <person name="Sheridan J."/>
            <person name="Iwata A."/>
            <person name="Tuteja R."/>
            <person name="Penmetsa R.V."/>
            <person name="Wu W."/>
            <person name="Upadhyaya H.D."/>
            <person name="Yang S.P."/>
            <person name="Shah T."/>
            <person name="Saxena K.B."/>
            <person name="Michael T."/>
            <person name="McCombie W.R."/>
            <person name="Yang B."/>
            <person name="Zhang G."/>
            <person name="Yang H."/>
            <person name="Wang J."/>
            <person name="Spillane C."/>
            <person name="Cook D.R."/>
            <person name="May G.D."/>
            <person name="Xu X."/>
            <person name="Jackson S.A."/>
        </authorList>
    </citation>
    <scope>NUCLEOTIDE SEQUENCE [LARGE SCALE GENOMIC DNA]</scope>
</reference>
<evidence type="ECO:0000313" key="3">
    <source>
        <dbReference type="Proteomes" id="UP000075243"/>
    </source>
</evidence>
<organism evidence="2 3">
    <name type="scientific">Cajanus cajan</name>
    <name type="common">Pigeon pea</name>
    <name type="synonym">Cajanus indicus</name>
    <dbReference type="NCBI Taxonomy" id="3821"/>
    <lineage>
        <taxon>Eukaryota</taxon>
        <taxon>Viridiplantae</taxon>
        <taxon>Streptophyta</taxon>
        <taxon>Embryophyta</taxon>
        <taxon>Tracheophyta</taxon>
        <taxon>Spermatophyta</taxon>
        <taxon>Magnoliopsida</taxon>
        <taxon>eudicotyledons</taxon>
        <taxon>Gunneridae</taxon>
        <taxon>Pentapetalae</taxon>
        <taxon>rosids</taxon>
        <taxon>fabids</taxon>
        <taxon>Fabales</taxon>
        <taxon>Fabaceae</taxon>
        <taxon>Papilionoideae</taxon>
        <taxon>50 kb inversion clade</taxon>
        <taxon>NPAAA clade</taxon>
        <taxon>indigoferoid/millettioid clade</taxon>
        <taxon>Phaseoleae</taxon>
        <taxon>Cajanus</taxon>
    </lineage>
</organism>
<dbReference type="EMBL" id="KQ484369">
    <property type="protein sequence ID" value="KYP35512.1"/>
    <property type="molecule type" value="Genomic_DNA"/>
</dbReference>
<keyword evidence="3" id="KW-1185">Reference proteome</keyword>
<name>A0A151QZ33_CAJCA</name>
<protein>
    <submittedName>
        <fullName evidence="2">Uncharacterized protein</fullName>
    </submittedName>
</protein>